<keyword evidence="1" id="KW-0813">Transport</keyword>
<organism evidence="2">
    <name type="scientific">Pseudo-nitzschia multiseries</name>
    <name type="common">Marine planktonic diatom</name>
    <name type="synonym">Nitzschia pungens f. multiseries</name>
    <dbReference type="NCBI Taxonomy" id="37319"/>
    <lineage>
        <taxon>Eukaryota</taxon>
        <taxon>Sar</taxon>
        <taxon>Stramenopiles</taxon>
        <taxon>Ochrophyta</taxon>
        <taxon>Bacillariophyta</taxon>
        <taxon>Bacillariophyceae</taxon>
        <taxon>Bacillariophycidae</taxon>
        <taxon>Bacillariales</taxon>
        <taxon>Bacillariaceae</taxon>
        <taxon>Pseudo-nitzschia</taxon>
    </lineage>
</organism>
<keyword evidence="1 2" id="KW-0496">Mitochondrion</keyword>
<name>A0A0G3F1R2_PSEMU</name>
<comment type="similarity">
    <text evidence="1">Belongs to the complex I subunit 6 family.</text>
</comment>
<sequence length="195" mass="22136">MIFLTYFMCALLITSASMVIISKNPLYSVLFLVASFLSASILLFLFENEFLALFFLVIYLGAIAILFLFVVMMLDIKYRDLQMSKLYFPIGSLIGITMAIETYGAFSKVFSKNTNFSSQDHNHYLNWYENLDSLPDVSVFGQVFYTQYVLQILIAGLILYLAAIAVAFLTVKTAFNRAGVREQSISRQLSRNNVL</sequence>
<dbReference type="Pfam" id="PF00499">
    <property type="entry name" value="Oxidored_q3"/>
    <property type="match status" value="1"/>
</dbReference>
<feature type="transmembrane region" description="Helical" evidence="1">
    <location>
        <begin position="29"/>
        <end position="46"/>
    </location>
</feature>
<feature type="transmembrane region" description="Helical" evidence="1">
    <location>
        <begin position="52"/>
        <end position="74"/>
    </location>
</feature>
<feature type="transmembrane region" description="Helical" evidence="1">
    <location>
        <begin position="148"/>
        <end position="171"/>
    </location>
</feature>
<dbReference type="PANTHER" id="PTHR33269:SF17">
    <property type="entry name" value="NADH-UBIQUINONE OXIDOREDUCTASE CHAIN 6"/>
    <property type="match status" value="1"/>
</dbReference>
<reference evidence="2" key="1">
    <citation type="submission" date="2015-04" db="EMBL/GenBank/DDBJ databases">
        <title>Pseudonitzschia multiseries mitochondrial genome.</title>
        <authorList>
            <person name="Bi G."/>
            <person name="Yuan X."/>
            <person name="Cao M."/>
        </authorList>
    </citation>
    <scope>NUCLEOTIDE SEQUENCE</scope>
</reference>
<accession>A0A0G3F1R2</accession>
<dbReference type="EMBL" id="KR149143">
    <property type="protein sequence ID" value="AKJ77322.1"/>
    <property type="molecule type" value="Genomic_DNA"/>
</dbReference>
<keyword evidence="1" id="KW-1278">Translocase</keyword>
<comment type="catalytic activity">
    <reaction evidence="1">
        <text>a ubiquinone + NADH + 5 H(+)(in) = a ubiquinol + NAD(+) + 4 H(+)(out)</text>
        <dbReference type="Rhea" id="RHEA:29091"/>
        <dbReference type="Rhea" id="RHEA-COMP:9565"/>
        <dbReference type="Rhea" id="RHEA-COMP:9566"/>
        <dbReference type="ChEBI" id="CHEBI:15378"/>
        <dbReference type="ChEBI" id="CHEBI:16389"/>
        <dbReference type="ChEBI" id="CHEBI:17976"/>
        <dbReference type="ChEBI" id="CHEBI:57540"/>
        <dbReference type="ChEBI" id="CHEBI:57945"/>
        <dbReference type="EC" id="7.1.1.2"/>
    </reaction>
</comment>
<dbReference type="GeneID" id="24570640"/>
<keyword evidence="1" id="KW-0472">Membrane</keyword>
<dbReference type="GO" id="GO:0031966">
    <property type="term" value="C:mitochondrial membrane"/>
    <property type="evidence" value="ECO:0007669"/>
    <property type="project" value="UniProtKB-SubCell"/>
</dbReference>
<dbReference type="PANTHER" id="PTHR33269">
    <property type="entry name" value="NADH-UBIQUINONE OXIDOREDUCTASE CHAIN 6"/>
    <property type="match status" value="1"/>
</dbReference>
<dbReference type="EC" id="7.1.1.2" evidence="1"/>
<keyword evidence="1" id="KW-0679">Respiratory chain</keyword>
<keyword evidence="1" id="KW-0520">NAD</keyword>
<dbReference type="InterPro" id="IPR042106">
    <property type="entry name" value="Nuo/plastoQ_OxRdtase_6_NuoJ"/>
</dbReference>
<keyword evidence="1" id="KW-0249">Electron transport</keyword>
<dbReference type="AlphaFoldDB" id="A0A0G3F1R2"/>
<dbReference type="RefSeq" id="YP_009144714.1">
    <property type="nucleotide sequence ID" value="NC_027265.1"/>
</dbReference>
<protein>
    <recommendedName>
        <fullName evidence="1">NADH-ubiquinone oxidoreductase chain 6</fullName>
        <ecNumber evidence="1">7.1.1.2</ecNumber>
    </recommendedName>
</protein>
<geneLocation type="mitochondrion" evidence="2"/>
<comment type="function">
    <text evidence="1">Core subunit of the mitochondrial membrane respiratory chain NADH dehydrogenase (Complex I) which catalyzes electron transfer from NADH through the respiratory chain, using ubiquinone as an electron acceptor. Essential for the catalytic activity and assembly of complex I.</text>
</comment>
<feature type="transmembrane region" description="Helical" evidence="1">
    <location>
        <begin position="86"/>
        <end position="106"/>
    </location>
</feature>
<proteinExistence type="inferred from homology"/>
<keyword evidence="1" id="KW-0812">Transmembrane</keyword>
<dbReference type="GO" id="GO:0008137">
    <property type="term" value="F:NADH dehydrogenase (ubiquinone) activity"/>
    <property type="evidence" value="ECO:0007669"/>
    <property type="project" value="UniProtKB-UniRule"/>
</dbReference>
<keyword evidence="1" id="KW-1133">Transmembrane helix</keyword>
<comment type="subcellular location">
    <subcellularLocation>
        <location evidence="1">Mitochondrion membrane</location>
        <topology evidence="1">Multi-pass membrane protein</topology>
    </subcellularLocation>
</comment>
<feature type="transmembrane region" description="Helical" evidence="1">
    <location>
        <begin position="6"/>
        <end position="22"/>
    </location>
</feature>
<evidence type="ECO:0000256" key="1">
    <source>
        <dbReference type="RuleBase" id="RU004430"/>
    </source>
</evidence>
<dbReference type="Gene3D" id="1.20.120.1200">
    <property type="entry name" value="NADH-ubiquinone/plastoquinone oxidoreductase chain 6, subunit NuoJ"/>
    <property type="match status" value="1"/>
</dbReference>
<evidence type="ECO:0000313" key="2">
    <source>
        <dbReference type="EMBL" id="AKJ77322.1"/>
    </source>
</evidence>
<gene>
    <name evidence="2" type="primary">nad6</name>
</gene>
<dbReference type="InterPro" id="IPR001457">
    <property type="entry name" value="NADH_UbQ/plastoQ_OxRdtase_su6"/>
</dbReference>
<keyword evidence="1" id="KW-0830">Ubiquinone</keyword>